<evidence type="ECO:0000256" key="5">
    <source>
        <dbReference type="SAM" id="SignalP"/>
    </source>
</evidence>
<dbReference type="GO" id="GO:0015677">
    <property type="term" value="P:copper ion import"/>
    <property type="evidence" value="ECO:0007669"/>
    <property type="project" value="TreeGrafter"/>
</dbReference>
<dbReference type="GO" id="GO:0006879">
    <property type="term" value="P:intracellular iron ion homeostasis"/>
    <property type="evidence" value="ECO:0007669"/>
    <property type="project" value="TreeGrafter"/>
</dbReference>
<dbReference type="Gene3D" id="3.40.50.80">
    <property type="entry name" value="Nucleotide-binding domain of ferredoxin-NADP reductase (FNR) module"/>
    <property type="match status" value="1"/>
</dbReference>
<keyword evidence="5" id="KW-0732">Signal</keyword>
<evidence type="ECO:0000256" key="2">
    <source>
        <dbReference type="ARBA" id="ARBA00022448"/>
    </source>
</evidence>
<evidence type="ECO:0000256" key="4">
    <source>
        <dbReference type="SAM" id="Phobius"/>
    </source>
</evidence>
<dbReference type="GO" id="GO:0000293">
    <property type="term" value="F:ferric-chelate reductase activity"/>
    <property type="evidence" value="ECO:0007669"/>
    <property type="project" value="TreeGrafter"/>
</dbReference>
<evidence type="ECO:0000259" key="6">
    <source>
        <dbReference type="PROSITE" id="PS51384"/>
    </source>
</evidence>
<dbReference type="InterPro" id="IPR013121">
    <property type="entry name" value="Fe_red_NAD-bd_6"/>
</dbReference>
<dbReference type="PANTHER" id="PTHR32361:SF9">
    <property type="entry name" value="FERRIC REDUCTASE TRANSMEMBRANE COMPONENT 3-RELATED"/>
    <property type="match status" value="1"/>
</dbReference>
<gene>
    <name evidence="7" type="ORF">TARUN_2491</name>
</gene>
<dbReference type="PANTHER" id="PTHR32361">
    <property type="entry name" value="FERRIC/CUPRIC REDUCTASE TRANSMEMBRANE COMPONENT"/>
    <property type="match status" value="1"/>
</dbReference>
<dbReference type="OrthoDB" id="167398at2759"/>
<dbReference type="GO" id="GO:0006826">
    <property type="term" value="P:iron ion transport"/>
    <property type="evidence" value="ECO:0007669"/>
    <property type="project" value="TreeGrafter"/>
</dbReference>
<comment type="similarity">
    <text evidence="1">Belongs to the ferric reductase (FRE) family.</text>
</comment>
<sequence length="725" mass="80711">MIPTRHVAKVSLTLVSLLASYGLSSTIAIDQECVSAIFGIIGGLNFEGIGYGNYYLGICQNPLKVTSIYANSKTYCPPTDLDPGIGYLSSACQNYGGVGLIPEVDVASNLTDEMINGFPTLDQAHVNDTTNLTTPILISRDWFNLGFRTEARFYDFNFFMLIALLSSRTNKDIQDAWDYENRTHTAYGFAVYGFWGVILVIGTLHRLITYISERRLPPSSTSPEDTGTADSRKKSTAKIQSITYLYSWISKNLSTPSALPPYRRQLLFGCTIPTRIELFVVLSYWVVSFVLCCVNYRVFEGNLYWFRRKIYESFLLIHITLSVVVIVALFYHTSIFDGKYDPYLWPLVGIWSFDRFLRILRVVYCNLHIRLRQKTLHRSIAAIAYDQDTNIIRIQINTHVKPGPGQHYYLYQPFRFTGWENHPFTLAYWSQSVGETAQSQHRGQSGPLTTDTPSIATEGSIATSSEAGLPHAAVDDEYLLSFWIRPYDGWTRHLRDLCMKSQSLSRPPTISRETILIEGPYGVAEPLWMFDEVLLITGGSGIAAMVPYVLDHVARAAVSNKSSRTGVRGLTLVWSDRKQAFIHRIAQKELAAAIKCDAVKCMFYCTDSAKTSVGSLPLPATDEISTEDASKVTAECSVLKGNEETDISGSMDGIFNAGSLIIKTGRPDIPTIIERAAVSAIESGSRLAVMACGPGGMADTAREATSRAMRKQASSIEYFEEAFGW</sequence>
<organism evidence="7 8">
    <name type="scientific">Trichoderma arundinaceum</name>
    <dbReference type="NCBI Taxonomy" id="490622"/>
    <lineage>
        <taxon>Eukaryota</taxon>
        <taxon>Fungi</taxon>
        <taxon>Dikarya</taxon>
        <taxon>Ascomycota</taxon>
        <taxon>Pezizomycotina</taxon>
        <taxon>Sordariomycetes</taxon>
        <taxon>Hypocreomycetidae</taxon>
        <taxon>Hypocreales</taxon>
        <taxon>Hypocreaceae</taxon>
        <taxon>Trichoderma</taxon>
    </lineage>
</organism>
<keyword evidence="8" id="KW-1185">Reference proteome</keyword>
<dbReference type="Proteomes" id="UP000266272">
    <property type="component" value="Unassembled WGS sequence"/>
</dbReference>
<evidence type="ECO:0000256" key="1">
    <source>
        <dbReference type="ARBA" id="ARBA00006278"/>
    </source>
</evidence>
<dbReference type="STRING" id="490622.A0A395NV60"/>
<dbReference type="SUPFAM" id="SSF52343">
    <property type="entry name" value="Ferredoxin reductase-like, C-terminal NADP-linked domain"/>
    <property type="match status" value="1"/>
</dbReference>
<evidence type="ECO:0000313" key="8">
    <source>
        <dbReference type="Proteomes" id="UP000266272"/>
    </source>
</evidence>
<keyword evidence="4" id="KW-1133">Transmembrane helix</keyword>
<dbReference type="InterPro" id="IPR039261">
    <property type="entry name" value="FNR_nucleotide-bd"/>
</dbReference>
<feature type="domain" description="FAD-binding FR-type" evidence="6">
    <location>
        <begin position="369"/>
        <end position="527"/>
    </location>
</feature>
<dbReference type="GO" id="GO:0005886">
    <property type="term" value="C:plasma membrane"/>
    <property type="evidence" value="ECO:0007669"/>
    <property type="project" value="TreeGrafter"/>
</dbReference>
<comment type="caution">
    <text evidence="7">The sequence shown here is derived from an EMBL/GenBank/DDBJ whole genome shotgun (WGS) entry which is preliminary data.</text>
</comment>
<keyword evidence="4" id="KW-0472">Membrane</keyword>
<feature type="chain" id="PRO_5017352997" evidence="5">
    <location>
        <begin position="29"/>
        <end position="725"/>
    </location>
</feature>
<dbReference type="PROSITE" id="PS51384">
    <property type="entry name" value="FAD_FR"/>
    <property type="match status" value="1"/>
</dbReference>
<evidence type="ECO:0000256" key="3">
    <source>
        <dbReference type="ARBA" id="ARBA00023002"/>
    </source>
</evidence>
<feature type="signal peptide" evidence="5">
    <location>
        <begin position="1"/>
        <end position="28"/>
    </location>
</feature>
<dbReference type="InterPro" id="IPR051410">
    <property type="entry name" value="Ferric/Cupric_Reductase"/>
</dbReference>
<keyword evidence="3" id="KW-0560">Oxidoreductase</keyword>
<dbReference type="AlphaFoldDB" id="A0A395NV60"/>
<dbReference type="CDD" id="cd06186">
    <property type="entry name" value="NOX_Duox_like_FAD_NADP"/>
    <property type="match status" value="1"/>
</dbReference>
<dbReference type="Pfam" id="PF08030">
    <property type="entry name" value="NAD_binding_6"/>
    <property type="match status" value="1"/>
</dbReference>
<protein>
    <submittedName>
        <fullName evidence="7">Ferric-chelate reductase</fullName>
    </submittedName>
</protein>
<proteinExistence type="inferred from homology"/>
<feature type="transmembrane region" description="Helical" evidence="4">
    <location>
        <begin position="310"/>
        <end position="331"/>
    </location>
</feature>
<keyword evidence="4" id="KW-0812">Transmembrane</keyword>
<evidence type="ECO:0000313" key="7">
    <source>
        <dbReference type="EMBL" id="RFU79737.1"/>
    </source>
</evidence>
<reference evidence="7 8" key="1">
    <citation type="journal article" date="2018" name="PLoS Pathog.">
        <title>Evolution of structural diversity of trichothecenes, a family of toxins produced by plant pathogenic and entomopathogenic fungi.</title>
        <authorList>
            <person name="Proctor R.H."/>
            <person name="McCormick S.P."/>
            <person name="Kim H.S."/>
            <person name="Cardoza R.E."/>
            <person name="Stanley A.M."/>
            <person name="Lindo L."/>
            <person name="Kelly A."/>
            <person name="Brown D.W."/>
            <person name="Lee T."/>
            <person name="Vaughan M.M."/>
            <person name="Alexander N.J."/>
            <person name="Busman M."/>
            <person name="Gutierrez S."/>
        </authorList>
    </citation>
    <scope>NUCLEOTIDE SEQUENCE [LARGE SCALE GENOMIC DNA]</scope>
    <source>
        <strain evidence="7 8">IBT 40837</strain>
    </source>
</reference>
<dbReference type="InterPro" id="IPR017927">
    <property type="entry name" value="FAD-bd_FR_type"/>
</dbReference>
<feature type="transmembrane region" description="Helical" evidence="4">
    <location>
        <begin position="278"/>
        <end position="298"/>
    </location>
</feature>
<name>A0A395NV60_TRIAR</name>
<dbReference type="EMBL" id="PXOA01000141">
    <property type="protein sequence ID" value="RFU79737.1"/>
    <property type="molecule type" value="Genomic_DNA"/>
</dbReference>
<keyword evidence="2" id="KW-0813">Transport</keyword>
<accession>A0A395NV60</accession>